<sequence>MFQDRCPVGKWKYTTTHHNALRQWSGSNKDKYEAASVAITALKEAGINACVFGSLACKLLGVRCKPNDVDLIVLNTRRSLEACKWLLLKANPQFYLLPSRNPEATYRVLWYTTTRGSRVKVDILQPGVMSVPDFSSADMSTRYRSEFRLSVAPAGVVLLLKLLGWDIRRQSEKPYYYNKQYADVEQIRGLLEHDPADFDFSYLPQDFLQESQECVYTFTRMFPDSKGLPHKRLPAHILHNNVLSTHRVVHVPRVRLTLQARPYYSSRSVSSKTLQNDIISNNELEVFYKGPLSATFRNLKLFSLTSLSLVSALTPFIFLIEAPLTLSARLALAATALTTSISSTALIAWCGKPYVISMRRAPESNTIELTTTDIFLRERRTIVLDPRFFQPTSRSFATWEIPESFTADYDPTVKRLAGSVEVIAVTCDGSGRVVGQCNAKWTEGDGRLDGVLHQEGLTIRDACLLFVNQFFGISPETVKPGSSYGQIPGGTWARQQARD</sequence>
<comment type="caution">
    <text evidence="1">The sequence shown here is derived from an EMBL/GenBank/DDBJ whole genome shotgun (WGS) entry which is preliminary data.</text>
</comment>
<dbReference type="EMBL" id="SSOP01000037">
    <property type="protein sequence ID" value="KAB5593485.1"/>
    <property type="molecule type" value="Genomic_DNA"/>
</dbReference>
<keyword evidence="2" id="KW-1185">Reference proteome</keyword>
<dbReference type="Proteomes" id="UP000383932">
    <property type="component" value="Unassembled WGS sequence"/>
</dbReference>
<gene>
    <name evidence="1" type="ORF">CTheo_3119</name>
</gene>
<dbReference type="InterPro" id="IPR043519">
    <property type="entry name" value="NT_sf"/>
</dbReference>
<dbReference type="SUPFAM" id="SSF81301">
    <property type="entry name" value="Nucleotidyltransferase"/>
    <property type="match status" value="1"/>
</dbReference>
<proteinExistence type="predicted"/>
<evidence type="ECO:0008006" key="3">
    <source>
        <dbReference type="Google" id="ProtNLM"/>
    </source>
</evidence>
<dbReference type="Pfam" id="PF06979">
    <property type="entry name" value="TMEM70"/>
    <property type="match status" value="1"/>
</dbReference>
<dbReference type="AlphaFoldDB" id="A0A5N5QNY6"/>
<dbReference type="GO" id="GO:0033615">
    <property type="term" value="P:mitochondrial proton-transporting ATP synthase complex assembly"/>
    <property type="evidence" value="ECO:0007669"/>
    <property type="project" value="TreeGrafter"/>
</dbReference>
<dbReference type="InterPro" id="IPR009724">
    <property type="entry name" value="TMEM70"/>
</dbReference>
<reference evidence="1 2" key="1">
    <citation type="journal article" date="2019" name="Fungal Biol. Biotechnol.">
        <title>Draft genome sequence of fastidious pathogen Ceratobasidium theobromae, which causes vascular-streak dieback in Theobroma cacao.</title>
        <authorList>
            <person name="Ali S.S."/>
            <person name="Asman A."/>
            <person name="Shao J."/>
            <person name="Firmansyah A.P."/>
            <person name="Susilo A.W."/>
            <person name="Rosmana A."/>
            <person name="McMahon P."/>
            <person name="Junaid M."/>
            <person name="Guest D."/>
            <person name="Kheng T.Y."/>
            <person name="Meinhardt L.W."/>
            <person name="Bailey B.A."/>
        </authorList>
    </citation>
    <scope>NUCLEOTIDE SEQUENCE [LARGE SCALE GENOMIC DNA]</scope>
    <source>
        <strain evidence="1 2">CT2</strain>
    </source>
</reference>
<organism evidence="1 2">
    <name type="scientific">Ceratobasidium theobromae</name>
    <dbReference type="NCBI Taxonomy" id="1582974"/>
    <lineage>
        <taxon>Eukaryota</taxon>
        <taxon>Fungi</taxon>
        <taxon>Dikarya</taxon>
        <taxon>Basidiomycota</taxon>
        <taxon>Agaricomycotina</taxon>
        <taxon>Agaricomycetes</taxon>
        <taxon>Cantharellales</taxon>
        <taxon>Ceratobasidiaceae</taxon>
        <taxon>Ceratobasidium</taxon>
    </lineage>
</organism>
<dbReference type="OrthoDB" id="5386199at2759"/>
<dbReference type="PANTHER" id="PTHR13281">
    <property type="entry name" value="TRANSMEMBRANE PROTEIN 70, MITOCHONDRIAL"/>
    <property type="match status" value="1"/>
</dbReference>
<dbReference type="Gene3D" id="3.30.460.40">
    <property type="match status" value="1"/>
</dbReference>
<dbReference type="PANTHER" id="PTHR13281:SF0">
    <property type="entry name" value="TRANSMEMBRANE PROTEIN 70, MITOCHONDRIAL"/>
    <property type="match status" value="1"/>
</dbReference>
<dbReference type="InterPro" id="IPR045325">
    <property type="entry name" value="TMEM70/TMEM186/TMEM223"/>
</dbReference>
<name>A0A5N5QNY6_9AGAM</name>
<dbReference type="GO" id="GO:0031966">
    <property type="term" value="C:mitochondrial membrane"/>
    <property type="evidence" value="ECO:0007669"/>
    <property type="project" value="TreeGrafter"/>
</dbReference>
<protein>
    <recommendedName>
        <fullName evidence="3">Transmembrane protein</fullName>
    </recommendedName>
</protein>
<evidence type="ECO:0000313" key="1">
    <source>
        <dbReference type="EMBL" id="KAB5593485.1"/>
    </source>
</evidence>
<evidence type="ECO:0000313" key="2">
    <source>
        <dbReference type="Proteomes" id="UP000383932"/>
    </source>
</evidence>
<accession>A0A5N5QNY6</accession>